<gene>
    <name evidence="1" type="ORF">GCM10009838_22170</name>
</gene>
<dbReference type="EMBL" id="BAAAQM010000009">
    <property type="protein sequence ID" value="GAA1964408.1"/>
    <property type="molecule type" value="Genomic_DNA"/>
</dbReference>
<proteinExistence type="predicted"/>
<keyword evidence="2" id="KW-1185">Reference proteome</keyword>
<organism evidence="1 2">
    <name type="scientific">Catenulispora subtropica</name>
    <dbReference type="NCBI Taxonomy" id="450798"/>
    <lineage>
        <taxon>Bacteria</taxon>
        <taxon>Bacillati</taxon>
        <taxon>Actinomycetota</taxon>
        <taxon>Actinomycetes</taxon>
        <taxon>Catenulisporales</taxon>
        <taxon>Catenulisporaceae</taxon>
        <taxon>Catenulispora</taxon>
    </lineage>
</organism>
<dbReference type="Proteomes" id="UP001499854">
    <property type="component" value="Unassembled WGS sequence"/>
</dbReference>
<evidence type="ECO:0000313" key="1">
    <source>
        <dbReference type="EMBL" id="GAA1964408.1"/>
    </source>
</evidence>
<name>A0ABN2R6Y9_9ACTN</name>
<protein>
    <recommendedName>
        <fullName evidence="3">CHAT domain-containing protein</fullName>
    </recommendedName>
</protein>
<accession>A0ABN2R6Y9</accession>
<evidence type="ECO:0008006" key="3">
    <source>
        <dbReference type="Google" id="ProtNLM"/>
    </source>
</evidence>
<dbReference type="RefSeq" id="WP_344656859.1">
    <property type="nucleotide sequence ID" value="NZ_BAAAQM010000009.1"/>
</dbReference>
<sequence>MILCVCRDDREGTWGVARHALHAHRDVFRRAHLVGASGVPKLQVNEDLYVIAHGTADGADGEPVLGDAHDDLHLDAPALWENVRTLLPDGYRASVYLSVCESADPGPGKDFSLAEALAARMKSDQHVKGRVYGHKGSVGGEVPLPGEGLWIEADRA</sequence>
<reference evidence="1 2" key="1">
    <citation type="journal article" date="2019" name="Int. J. Syst. Evol. Microbiol.">
        <title>The Global Catalogue of Microorganisms (GCM) 10K type strain sequencing project: providing services to taxonomists for standard genome sequencing and annotation.</title>
        <authorList>
            <consortium name="The Broad Institute Genomics Platform"/>
            <consortium name="The Broad Institute Genome Sequencing Center for Infectious Disease"/>
            <person name="Wu L."/>
            <person name="Ma J."/>
        </authorList>
    </citation>
    <scope>NUCLEOTIDE SEQUENCE [LARGE SCALE GENOMIC DNA]</scope>
    <source>
        <strain evidence="1 2">JCM 16013</strain>
    </source>
</reference>
<comment type="caution">
    <text evidence="1">The sequence shown here is derived from an EMBL/GenBank/DDBJ whole genome shotgun (WGS) entry which is preliminary data.</text>
</comment>
<evidence type="ECO:0000313" key="2">
    <source>
        <dbReference type="Proteomes" id="UP001499854"/>
    </source>
</evidence>